<evidence type="ECO:0000313" key="8">
    <source>
        <dbReference type="Proteomes" id="UP001064933"/>
    </source>
</evidence>
<evidence type="ECO:0000256" key="5">
    <source>
        <dbReference type="ARBA" id="ARBA00022777"/>
    </source>
</evidence>
<dbReference type="Gene3D" id="1.10.287.130">
    <property type="match status" value="1"/>
</dbReference>
<sequence>MTYHSDLSTTMDHQLRAYRHFDLGDDDPDRLATRLVAAMPTASFARAGSWRPFVAELLTMSPFDSPMVSLADARREQLLEQGTSALSRHWARHEQSVKPAAVGLQAAETRRNDILALVAHELRDPLAAIGAALAVMDHRGNALDAAERAAIGRQLHLSVRLVGDLLDSSLVSRDTLTIHRKRVLLSDIIATALETTAPSRAAKHHALVVHLPDGPLWVYADTVRMSQVLGNLLSNAARYTDPRGRIEIRTEVHGDSVAVVVQDNGQGMTPQTLLRVFDAYYQGIRPAGSIYRGLGLGLALARAIVDLHDGTITAASAGPGLGSEFRVNLSVSIEPPRLDETVAASQPE</sequence>
<keyword evidence="4" id="KW-0808">Transferase</keyword>
<evidence type="ECO:0000256" key="1">
    <source>
        <dbReference type="ARBA" id="ARBA00000085"/>
    </source>
</evidence>
<dbReference type="CDD" id="cd00075">
    <property type="entry name" value="HATPase"/>
    <property type="match status" value="1"/>
</dbReference>
<dbReference type="RefSeq" id="WP_261756901.1">
    <property type="nucleotide sequence ID" value="NZ_CP104562.2"/>
</dbReference>
<keyword evidence="3" id="KW-0597">Phosphoprotein</keyword>
<dbReference type="InterPro" id="IPR004358">
    <property type="entry name" value="Sig_transdc_His_kin-like_C"/>
</dbReference>
<keyword evidence="5 7" id="KW-0418">Kinase</keyword>
<feature type="domain" description="Histidine kinase" evidence="6">
    <location>
        <begin position="117"/>
        <end position="333"/>
    </location>
</feature>
<dbReference type="Pfam" id="PF02518">
    <property type="entry name" value="HATPase_c"/>
    <property type="match status" value="1"/>
</dbReference>
<organism evidence="7 8">
    <name type="scientific">Roseateles amylovorans</name>
    <dbReference type="NCBI Taxonomy" id="2978473"/>
    <lineage>
        <taxon>Bacteria</taxon>
        <taxon>Pseudomonadati</taxon>
        <taxon>Pseudomonadota</taxon>
        <taxon>Betaproteobacteria</taxon>
        <taxon>Burkholderiales</taxon>
        <taxon>Sphaerotilaceae</taxon>
        <taxon>Roseateles</taxon>
    </lineage>
</organism>
<dbReference type="GO" id="GO:0016301">
    <property type="term" value="F:kinase activity"/>
    <property type="evidence" value="ECO:0007669"/>
    <property type="project" value="UniProtKB-KW"/>
</dbReference>
<dbReference type="EC" id="2.7.13.3" evidence="2"/>
<dbReference type="InterPro" id="IPR036890">
    <property type="entry name" value="HATPase_C_sf"/>
</dbReference>
<dbReference type="InterPro" id="IPR036097">
    <property type="entry name" value="HisK_dim/P_sf"/>
</dbReference>
<dbReference type="PANTHER" id="PTHR43047:SF72">
    <property type="entry name" value="OSMOSENSING HISTIDINE PROTEIN KINASE SLN1"/>
    <property type="match status" value="1"/>
</dbReference>
<keyword evidence="8" id="KW-1185">Reference proteome</keyword>
<dbReference type="CDD" id="cd00082">
    <property type="entry name" value="HisKA"/>
    <property type="match status" value="1"/>
</dbReference>
<dbReference type="SMART" id="SM00387">
    <property type="entry name" value="HATPase_c"/>
    <property type="match status" value="1"/>
</dbReference>
<protein>
    <recommendedName>
        <fullName evidence="2">histidine kinase</fullName>
        <ecNumber evidence="2">2.7.13.3</ecNumber>
    </recommendedName>
</protein>
<comment type="catalytic activity">
    <reaction evidence="1">
        <text>ATP + protein L-histidine = ADP + protein N-phospho-L-histidine.</text>
        <dbReference type="EC" id="2.7.13.3"/>
    </reaction>
</comment>
<evidence type="ECO:0000259" key="6">
    <source>
        <dbReference type="PROSITE" id="PS50109"/>
    </source>
</evidence>
<evidence type="ECO:0000313" key="7">
    <source>
        <dbReference type="EMBL" id="UXH77157.1"/>
    </source>
</evidence>
<dbReference type="SUPFAM" id="SSF47384">
    <property type="entry name" value="Homodimeric domain of signal transducing histidine kinase"/>
    <property type="match status" value="1"/>
</dbReference>
<gene>
    <name evidence="7" type="ORF">N4261_19375</name>
</gene>
<dbReference type="SUPFAM" id="SSF55874">
    <property type="entry name" value="ATPase domain of HSP90 chaperone/DNA topoisomerase II/histidine kinase"/>
    <property type="match status" value="1"/>
</dbReference>
<reference evidence="7" key="1">
    <citation type="submission" date="2022-10" db="EMBL/GenBank/DDBJ databases">
        <title>Characterization and whole genome sequencing of a new Roseateles species, isolated from fresh water.</title>
        <authorList>
            <person name="Guliayeva D.Y."/>
            <person name="Akhremchuk A.E."/>
            <person name="Sikolenko M.A."/>
            <person name="Valentovich L.N."/>
            <person name="Sidarenka A.V."/>
        </authorList>
    </citation>
    <scope>NUCLEOTIDE SEQUENCE</scope>
    <source>
        <strain evidence="7">BIM B-1768</strain>
    </source>
</reference>
<dbReference type="PANTHER" id="PTHR43047">
    <property type="entry name" value="TWO-COMPONENT HISTIDINE PROTEIN KINASE"/>
    <property type="match status" value="1"/>
</dbReference>
<dbReference type="EMBL" id="CP104562">
    <property type="protein sequence ID" value="UXH77157.1"/>
    <property type="molecule type" value="Genomic_DNA"/>
</dbReference>
<evidence type="ECO:0000256" key="3">
    <source>
        <dbReference type="ARBA" id="ARBA00022553"/>
    </source>
</evidence>
<dbReference type="PRINTS" id="PR00344">
    <property type="entry name" value="BCTRLSENSOR"/>
</dbReference>
<dbReference type="InterPro" id="IPR005467">
    <property type="entry name" value="His_kinase_dom"/>
</dbReference>
<dbReference type="InterPro" id="IPR003661">
    <property type="entry name" value="HisK_dim/P_dom"/>
</dbReference>
<accession>A0ABY6AVY1</accession>
<evidence type="ECO:0000256" key="2">
    <source>
        <dbReference type="ARBA" id="ARBA00012438"/>
    </source>
</evidence>
<dbReference type="Proteomes" id="UP001064933">
    <property type="component" value="Chromosome"/>
</dbReference>
<proteinExistence type="predicted"/>
<dbReference type="Gene3D" id="3.30.565.10">
    <property type="entry name" value="Histidine kinase-like ATPase, C-terminal domain"/>
    <property type="match status" value="1"/>
</dbReference>
<dbReference type="PROSITE" id="PS50109">
    <property type="entry name" value="HIS_KIN"/>
    <property type="match status" value="1"/>
</dbReference>
<name>A0ABY6AVY1_9BURK</name>
<dbReference type="InterPro" id="IPR003594">
    <property type="entry name" value="HATPase_dom"/>
</dbReference>
<evidence type="ECO:0000256" key="4">
    <source>
        <dbReference type="ARBA" id="ARBA00022679"/>
    </source>
</evidence>